<gene>
    <name evidence="1" type="ORF">LEP1GSC029_2082</name>
</gene>
<dbReference type="AlphaFoldDB" id="A0A829D3T2"/>
<evidence type="ECO:0000313" key="1">
    <source>
        <dbReference type="EMBL" id="EMY03579.1"/>
    </source>
</evidence>
<accession>A0A829D3T2</accession>
<organism evidence="1 2">
    <name type="scientific">Leptospira interrogans str. 2002000626</name>
    <dbReference type="NCBI Taxonomy" id="996803"/>
    <lineage>
        <taxon>Bacteria</taxon>
        <taxon>Pseudomonadati</taxon>
        <taxon>Spirochaetota</taxon>
        <taxon>Spirochaetia</taxon>
        <taxon>Leptospirales</taxon>
        <taxon>Leptospiraceae</taxon>
        <taxon>Leptospira</taxon>
    </lineage>
</organism>
<dbReference type="EMBL" id="AFJL02000174">
    <property type="protein sequence ID" value="EMY03579.1"/>
    <property type="molecule type" value="Genomic_DNA"/>
</dbReference>
<reference evidence="1 2" key="1">
    <citation type="submission" date="2013-02" db="EMBL/GenBank/DDBJ databases">
        <authorList>
            <person name="Harkins D.M."/>
            <person name="Durkin A.S."/>
            <person name="Brinkac L.M."/>
            <person name="Haft D.H."/>
            <person name="Selengut J.D."/>
            <person name="Sanka R."/>
            <person name="DePew J."/>
            <person name="Purushe J."/>
            <person name="Whelen A.C."/>
            <person name="Vinetz J.M."/>
            <person name="Sutton G.G."/>
            <person name="Nierman W.C."/>
            <person name="Fouts D.E."/>
        </authorList>
    </citation>
    <scope>NUCLEOTIDE SEQUENCE [LARGE SCALE GENOMIC DNA]</scope>
    <source>
        <strain evidence="1 2">2002000626</strain>
    </source>
</reference>
<protein>
    <submittedName>
        <fullName evidence="1">Uncharacterized protein</fullName>
    </submittedName>
</protein>
<proteinExistence type="predicted"/>
<evidence type="ECO:0000313" key="2">
    <source>
        <dbReference type="Proteomes" id="UP000012329"/>
    </source>
</evidence>
<comment type="caution">
    <text evidence="1">The sequence shown here is derived from an EMBL/GenBank/DDBJ whole genome shotgun (WGS) entry which is preliminary data.</text>
</comment>
<name>A0A829D3T2_LEPIR</name>
<dbReference type="Proteomes" id="UP000012329">
    <property type="component" value="Unassembled WGS sequence"/>
</dbReference>
<sequence>MLRSVENSIEFGNSEGIFAKSAVASHFSYEICERIRPDFQPPNSRYLTR</sequence>